<keyword evidence="3" id="KW-0732">Signal</keyword>
<feature type="chain" id="PRO_5046445075" evidence="3">
    <location>
        <begin position="36"/>
        <end position="2581"/>
    </location>
</feature>
<evidence type="ECO:0000259" key="5">
    <source>
        <dbReference type="Pfam" id="PF25021"/>
    </source>
</evidence>
<dbReference type="Pfam" id="PF07705">
    <property type="entry name" value="CARDB"/>
    <property type="match status" value="1"/>
</dbReference>
<dbReference type="PROSITE" id="PS51125">
    <property type="entry name" value="NHL"/>
    <property type="match status" value="4"/>
</dbReference>
<dbReference type="EMBL" id="CP076724">
    <property type="protein sequence ID" value="QWV97167.1"/>
    <property type="molecule type" value="Genomic_DNA"/>
</dbReference>
<feature type="domain" description="CARDB" evidence="4">
    <location>
        <begin position="2464"/>
        <end position="2572"/>
    </location>
</feature>
<evidence type="ECO:0000313" key="6">
    <source>
        <dbReference type="EMBL" id="QWV97167.1"/>
    </source>
</evidence>
<feature type="signal peptide" evidence="3">
    <location>
        <begin position="1"/>
        <end position="35"/>
    </location>
</feature>
<feature type="domain" description="Teneurin NHL" evidence="5">
    <location>
        <begin position="102"/>
        <end position="153"/>
    </location>
</feature>
<proteinExistence type="predicted"/>
<feature type="repeat" description="NHL" evidence="2">
    <location>
        <begin position="448"/>
        <end position="478"/>
    </location>
</feature>
<dbReference type="CDD" id="cd14953">
    <property type="entry name" value="NHL_like_1"/>
    <property type="match status" value="2"/>
</dbReference>
<dbReference type="PANTHER" id="PTHR46388:SF2">
    <property type="entry name" value="NHL REPEAT-CONTAINING PROTEIN 2"/>
    <property type="match status" value="1"/>
</dbReference>
<sequence length="2581" mass="263819">MKPYLTRKPHRAFVTGSFLVVFALLLNLLTAPAWAAPGDIVTIAGGGAGDGGLAVSALVGATRVAADNAGNVYIADNEHHRVRKVDSSGVITTVAGTGVAGNAGDNGPATLARLNYPMGIALDGNGNLFIADTNNNVIRRVDPAGIITTVAGTGMASYSGDGPALAAALNAPADVAVDPSGALIIADRGNYRVRKVAGGMMTTVAGVGWWGSIGDGGPATEAALTFPSGIAVDQAGNVFIADESNHKVRMVDASGIITTVVGTGEPGYNGDGLHRTVTQLQAPRGVAFDPQGRLLVVDSNNNRVRRVDATGIVTTVAGNGEWAFSGDGGPATAAALQQPWGVACDPNGNIIVADTANFRIRSVDFLGNISTFAGNGTLSWTGDGGPASAAAFSSPGSLAMDQAGHMYIADVGNNRIRRIDSYGTVTTFAGTGIAGYGGDGMPAATATFANPTGIALDAAGNLYVADSGNNRIRKIDSAGVVSTVAGNGVGGYNGDGMPAIFSSLDRPVGVTVDALGNIFIAEFDGNRVRKVDTAGIMTTVAGTGLMEYNGDNMPAIAASVARPASVALDSAGNLYIADSYNARIRKVDTSGIITTVAGTGVRGYNGDGMPAVAADLESPVGVRAVNGNLYIIDGNRVRRVNPDGTIATVAGDGTPGFQGDSGPATAAWLLSPRDAWVDAYGGIFIADTGNGRIRLVFPQNEATPITINWGASSTDSLNVTLTLQCTGLPGGCYGAQFSNDAINWTDTVPFEPSRPWTLVPGEGVKTVYVRFTDGFATWSEVYSDTIYLVASGPGVAIVEPAAGAVYGNDPLLSFNVWGPVGPVTVYLDGVQVPKYSGDHLGPLAVGPHLVRVEVRDYSGGNMAFAESVFTVQGAVPFGDDFESGALKWETVNGLWHVAGPGSLYPNSHSGGNSMWYGQELTGNYDVGENSGWIVSTPFTVPNNGSLRFWSWEQVEGSSAQYDTRKVYISVDGGGWVPLYQSLDNSSAWHQVDLDLAQFAGRTARLIFEFRSVDGAANAFRGWYLDDITVSGSAPPPAAIAFEGFESGLLQSPPWTAEGSQPWRVVSDSSHGGLYSARSGAILDSQVSVMETSVDCVAGEMSFWFALESEGNFDFLTVQVDGVERGRWSGSYGWTQATVPVSAGPHVFKWTYVKDGSVSIGRDAAWVDDIVFPTAPAVPVVTITSPVQGARYKEPPILTFGSTAPNTAVYLDGVLTPVQNGMYLPWLADGSHIVRVESSNAAGTAAADVNFFIDATPPVVTITAPLPGAVVGNTPVLVYSANEGGAMTVWVDGVQTEAPSGMPLKYLADGSHTVRVQEIDPAGNIGFAEVAFIVSGTSGITSFSDDMESGGDKWESAGGLWHLVNGQTSTNGNSHSGSTSWWYGQESTGNYDVGITSGALVSKPFTVGTGASLKFWSWEQTEGNTSYDTRKVFLSTDGGATWSLLVQLTDATSSWHQVVTSLAPYAGMTVKLKFEFNSVDGVGNAYRGWYLDDVTVAGAGGGAPTAAGDAFETGDFSSLPWVFSGNAPWTVTTGNAHGGQFAAKAGTILDGQSSTMQTTVDCAAGAMSFWFAVSSEYNWDFLRFYVDGVEQVGWSGNVGWTQLVTVVTEGVHTFKWVYVKDSSVSAGSDTAWIDDIVFPTKAVPTVNLGSPVQGESYKQEPILSYSVSEGSAVVKLDGVVINAPSGSILPPLADGVHAVRVEASNAAGTGYAEANFVMDRVAPLVTITSPSPGKTDKSQPLLAYSASEGTPVVKLDGVVVSVPSGSALPQLADGLHTVRVEAADAAGNLGFAEVSFTVDTVQFAISIDPLPSPSNSNSFVLTGTRDSRATMFGVGSSSSVNFGTLTFPTNSTWRLPVSGLPDGSTTFNVSEEDGAGHAAAVSLTIVIDTVAPVVTIAYPAAGISANRTPVLTYTVSEGAPVVQVDGVVVSKISGDTLGPLSDGPHTVRVQVADAAGNIGFALVNFSVDTTAPVVNITSPGTVLGNNRTPVLTYSLSEGNAVVRVDGVVVAKVSGDTLGPLADGEHTVRVEATDAAGNTGFAQVSFSVDATAPVVTITSPGTALGNNRTPVLTYSVSEGNAVVWLDGAVVVKASGDTLGPLADGTHTVKVVATDAAGNSSFAEATFSVDATAPVVTITSPGTALGNNRTPVLTYSVSEGNAVVWLDGAVVVKASGETLGPLADGTHTVKVVATDAAGNSSFAEVTFSVDATAPVVTVTSPASGTTLDRTPLLLYTVGDGSVVVKVDGNAVNKTSGSSLDALGNGNHMVTVEATDAAGNTAISSVNFTVAYTPLAVGTASLPFGTIGTPYNRTLSATGGVPGYTWSVASGNLPDGLTLNGSTGVISGVPGVAGSFAFTVRVADNDGASATASFSVSVYPPLQIGTTSLAGGYAGASYSQSLTASGGTGSYTWSVISGSLPEGLSLNPTTGQIAGTPTAAGSSFTVECRDGNQTAATAALAIVIEAARPDLVVTAVSGPTSGTRGKKVMLTATVKNQGQATAGASTLSFYLSSDGTVSGADTKVADVSVGSLAAGGSQTVSFNATVPATLPAGSYVIGAIADRVGVVAETDEANNAKGGGSIDIR</sequence>
<keyword evidence="7" id="KW-1185">Reference proteome</keyword>
<dbReference type="InterPro" id="IPR001258">
    <property type="entry name" value="NHL_repeat"/>
</dbReference>
<feature type="repeat" description="NHL" evidence="2">
    <location>
        <begin position="336"/>
        <end position="360"/>
    </location>
</feature>
<dbReference type="InterPro" id="IPR056822">
    <property type="entry name" value="TEN_NHL"/>
</dbReference>
<feature type="repeat" description="NHL" evidence="2">
    <location>
        <begin position="279"/>
        <end position="310"/>
    </location>
</feature>
<accession>A0ABX8JKI0</accession>
<keyword evidence="1" id="KW-0677">Repeat</keyword>
<dbReference type="Pfam" id="PF01436">
    <property type="entry name" value="NHL"/>
    <property type="match status" value="5"/>
</dbReference>
<evidence type="ECO:0000256" key="2">
    <source>
        <dbReference type="PROSITE-ProRule" id="PRU00504"/>
    </source>
</evidence>
<evidence type="ECO:0000259" key="4">
    <source>
        <dbReference type="Pfam" id="PF07705"/>
    </source>
</evidence>
<dbReference type="PANTHER" id="PTHR46388">
    <property type="entry name" value="NHL REPEAT-CONTAINING PROTEIN 2"/>
    <property type="match status" value="1"/>
</dbReference>
<dbReference type="InterPro" id="IPR011635">
    <property type="entry name" value="CARDB"/>
</dbReference>
<feature type="repeat" description="NHL" evidence="2">
    <location>
        <begin position="169"/>
        <end position="199"/>
    </location>
</feature>
<gene>
    <name evidence="6" type="ORF">KP005_17770</name>
</gene>
<feature type="domain" description="Teneurin NHL" evidence="5">
    <location>
        <begin position="213"/>
        <end position="263"/>
    </location>
</feature>
<evidence type="ECO:0000313" key="7">
    <source>
        <dbReference type="Proteomes" id="UP000683493"/>
    </source>
</evidence>
<organism evidence="6 7">
    <name type="scientific">Geomonas diazotrophica</name>
    <dbReference type="NCBI Taxonomy" id="2843197"/>
    <lineage>
        <taxon>Bacteria</taxon>
        <taxon>Pseudomonadati</taxon>
        <taxon>Thermodesulfobacteriota</taxon>
        <taxon>Desulfuromonadia</taxon>
        <taxon>Geobacterales</taxon>
        <taxon>Geobacteraceae</taxon>
        <taxon>Geomonas</taxon>
    </lineage>
</organism>
<reference evidence="6 7" key="1">
    <citation type="submission" date="2021-06" db="EMBL/GenBank/DDBJ databases">
        <title>Gemonas diversity in paddy soil.</title>
        <authorList>
            <person name="Liu G."/>
        </authorList>
    </citation>
    <scope>NUCLEOTIDE SEQUENCE [LARGE SCALE GENOMIC DNA]</scope>
    <source>
        <strain evidence="6 7">RG29</strain>
    </source>
</reference>
<name>A0ABX8JKI0_9BACT</name>
<dbReference type="Pfam" id="PF05345">
    <property type="entry name" value="He_PIG"/>
    <property type="match status" value="2"/>
</dbReference>
<evidence type="ECO:0000256" key="3">
    <source>
        <dbReference type="SAM" id="SignalP"/>
    </source>
</evidence>
<evidence type="ECO:0000256" key="1">
    <source>
        <dbReference type="ARBA" id="ARBA00022737"/>
    </source>
</evidence>
<protein>
    <submittedName>
        <fullName evidence="6">Ig domain-containing protein</fullName>
    </submittedName>
</protein>
<dbReference type="Proteomes" id="UP000683493">
    <property type="component" value="Chromosome"/>
</dbReference>
<feature type="domain" description="Teneurin NHL" evidence="5">
    <location>
        <begin position="437"/>
        <end position="487"/>
    </location>
</feature>
<dbReference type="Pfam" id="PF25021">
    <property type="entry name" value="TEN_NHL"/>
    <property type="match status" value="3"/>
</dbReference>